<protein>
    <submittedName>
        <fullName evidence="1">Uncharacterized protein</fullName>
    </submittedName>
</protein>
<dbReference type="AlphaFoldDB" id="A0A099KMT2"/>
<name>A0A099KMT2_COLPS</name>
<reference evidence="1 2" key="1">
    <citation type="submission" date="2014-08" db="EMBL/GenBank/DDBJ databases">
        <title>Genomic and Phenotypic Diversity of Colwellia psychrerythraea strains from Disparate Marine Basins.</title>
        <authorList>
            <person name="Techtmann S.M."/>
            <person name="Stelling S.C."/>
            <person name="Utturkar S.M."/>
            <person name="Alshibli N."/>
            <person name="Harris A."/>
            <person name="Brown S.D."/>
            <person name="Hazen T.C."/>
        </authorList>
    </citation>
    <scope>NUCLEOTIDE SEQUENCE [LARGE SCALE GENOMIC DNA]</scope>
    <source>
        <strain evidence="1 2">GAB14E</strain>
    </source>
</reference>
<evidence type="ECO:0000313" key="2">
    <source>
        <dbReference type="Proteomes" id="UP000029868"/>
    </source>
</evidence>
<dbReference type="RefSeq" id="WP_033083084.1">
    <property type="nucleotide sequence ID" value="NZ_JQEC01000042.1"/>
</dbReference>
<dbReference type="EMBL" id="JQEC01000042">
    <property type="protein sequence ID" value="KGJ91222.1"/>
    <property type="molecule type" value="Genomic_DNA"/>
</dbReference>
<dbReference type="Proteomes" id="UP000029868">
    <property type="component" value="Unassembled WGS sequence"/>
</dbReference>
<evidence type="ECO:0000313" key="1">
    <source>
        <dbReference type="EMBL" id="KGJ91222.1"/>
    </source>
</evidence>
<organism evidence="1 2">
    <name type="scientific">Colwellia psychrerythraea</name>
    <name type="common">Vibrio psychroerythus</name>
    <dbReference type="NCBI Taxonomy" id="28229"/>
    <lineage>
        <taxon>Bacteria</taxon>
        <taxon>Pseudomonadati</taxon>
        <taxon>Pseudomonadota</taxon>
        <taxon>Gammaproteobacteria</taxon>
        <taxon>Alteromonadales</taxon>
        <taxon>Colwelliaceae</taxon>
        <taxon>Colwellia</taxon>
    </lineage>
</organism>
<comment type="caution">
    <text evidence="1">The sequence shown here is derived from an EMBL/GenBank/DDBJ whole genome shotgun (WGS) entry which is preliminary data.</text>
</comment>
<gene>
    <name evidence="1" type="ORF">GAB14E_3374</name>
</gene>
<accession>A0A099KMT2</accession>
<sequence length="334" mass="37428">MSTEHDKNKVTIDDEKFIDALYAELEREIENELKNTQQNELTTEPTDKLFTEQPSASLDQRILAAAHKAVDSSPKAIDFGGEKSSKIRKSRTWHVPLSLAASTVLVVSLVVNQGEESVLPNGDIMLEPIAIQAEQALSTKRVGIAERNVMAQGQSREFAKQSNHQAKKNANPLIQESVQVAKRVPAQAPVYVARKQEHEVAVAMVDLPAFKAPENSVLGDKRARTIAREETSVLQEKSSASKLAGLNTVPFLSLQQYQLYKEQSKQWLLRNESRQYYLIDVFDSEQKTTQYKLLKKYFNIKPLAINLADGFVSSLANGIDHKHSFEQIEALDEK</sequence>
<proteinExistence type="predicted"/>
<dbReference type="PATRIC" id="fig|28229.3.peg.3101"/>